<evidence type="ECO:0000256" key="9">
    <source>
        <dbReference type="RuleBase" id="RU003465"/>
    </source>
</evidence>
<dbReference type="SUPFAM" id="SSF81606">
    <property type="entry name" value="PP2C-like"/>
    <property type="match status" value="1"/>
</dbReference>
<evidence type="ECO:0000256" key="5">
    <source>
        <dbReference type="ARBA" id="ARBA00022801"/>
    </source>
</evidence>
<dbReference type="InterPro" id="IPR036457">
    <property type="entry name" value="PPM-type-like_dom_sf"/>
</dbReference>
<gene>
    <name evidence="12" type="ORF">BUALT_Bualt06G0093300</name>
</gene>
<feature type="region of interest" description="Disordered" evidence="10">
    <location>
        <begin position="1"/>
        <end position="31"/>
    </location>
</feature>
<name>A0AAV6XPV1_9LAMI</name>
<dbReference type="AlphaFoldDB" id="A0AAV6XPV1"/>
<evidence type="ECO:0000256" key="10">
    <source>
        <dbReference type="SAM" id="MobiDB-lite"/>
    </source>
</evidence>
<dbReference type="GO" id="GO:0046872">
    <property type="term" value="F:metal ion binding"/>
    <property type="evidence" value="ECO:0007669"/>
    <property type="project" value="UniProtKB-KW"/>
</dbReference>
<evidence type="ECO:0000256" key="4">
    <source>
        <dbReference type="ARBA" id="ARBA00022723"/>
    </source>
</evidence>
<keyword evidence="7 9" id="KW-0904">Protein phosphatase</keyword>
<dbReference type="SMART" id="SM00332">
    <property type="entry name" value="PP2Cc"/>
    <property type="match status" value="1"/>
</dbReference>
<feature type="compositionally biased region" description="Basic and acidic residues" evidence="10">
    <location>
        <begin position="1"/>
        <end position="18"/>
    </location>
</feature>
<evidence type="ECO:0000256" key="2">
    <source>
        <dbReference type="ARBA" id="ARBA00001946"/>
    </source>
</evidence>
<dbReference type="Gene3D" id="3.60.40.10">
    <property type="entry name" value="PPM-type phosphatase domain"/>
    <property type="match status" value="1"/>
</dbReference>
<protein>
    <recommendedName>
        <fullName evidence="3">protein-serine/threonine phosphatase</fullName>
        <ecNumber evidence="3">3.1.3.16</ecNumber>
    </recommendedName>
</protein>
<evidence type="ECO:0000313" key="12">
    <source>
        <dbReference type="EMBL" id="KAG8381158.1"/>
    </source>
</evidence>
<comment type="cofactor">
    <cofactor evidence="2">
        <name>Mg(2+)</name>
        <dbReference type="ChEBI" id="CHEBI:18420"/>
    </cofactor>
</comment>
<dbReference type="PANTHER" id="PTHR47992">
    <property type="entry name" value="PROTEIN PHOSPHATASE"/>
    <property type="match status" value="1"/>
</dbReference>
<dbReference type="CDD" id="cd00143">
    <property type="entry name" value="PP2Cc"/>
    <property type="match status" value="1"/>
</dbReference>
<organism evidence="12 13">
    <name type="scientific">Buddleja alternifolia</name>
    <dbReference type="NCBI Taxonomy" id="168488"/>
    <lineage>
        <taxon>Eukaryota</taxon>
        <taxon>Viridiplantae</taxon>
        <taxon>Streptophyta</taxon>
        <taxon>Embryophyta</taxon>
        <taxon>Tracheophyta</taxon>
        <taxon>Spermatophyta</taxon>
        <taxon>Magnoliopsida</taxon>
        <taxon>eudicotyledons</taxon>
        <taxon>Gunneridae</taxon>
        <taxon>Pentapetalae</taxon>
        <taxon>asterids</taxon>
        <taxon>lamiids</taxon>
        <taxon>Lamiales</taxon>
        <taxon>Scrophulariaceae</taxon>
        <taxon>Buddlejeae</taxon>
        <taxon>Buddleja</taxon>
    </lineage>
</organism>
<accession>A0AAV6XPV1</accession>
<comment type="similarity">
    <text evidence="9">Belongs to the PP2C family.</text>
</comment>
<dbReference type="InterPro" id="IPR000222">
    <property type="entry name" value="PP2C_BS"/>
</dbReference>
<dbReference type="Pfam" id="PF00481">
    <property type="entry name" value="PP2C"/>
    <property type="match status" value="1"/>
</dbReference>
<reference evidence="12" key="1">
    <citation type="submission" date="2019-10" db="EMBL/GenBank/DDBJ databases">
        <authorList>
            <person name="Zhang R."/>
            <person name="Pan Y."/>
            <person name="Wang J."/>
            <person name="Ma R."/>
            <person name="Yu S."/>
        </authorList>
    </citation>
    <scope>NUCLEOTIDE SEQUENCE</scope>
    <source>
        <strain evidence="12">LA-IB0</strain>
        <tissue evidence="12">Leaf</tissue>
    </source>
</reference>
<keyword evidence="8" id="KW-0464">Manganese</keyword>
<evidence type="ECO:0000256" key="6">
    <source>
        <dbReference type="ARBA" id="ARBA00022842"/>
    </source>
</evidence>
<dbReference type="GO" id="GO:0004722">
    <property type="term" value="F:protein serine/threonine phosphatase activity"/>
    <property type="evidence" value="ECO:0007669"/>
    <property type="project" value="UniProtKB-EC"/>
</dbReference>
<proteinExistence type="inferred from homology"/>
<dbReference type="EMBL" id="WHWC01000006">
    <property type="protein sequence ID" value="KAG8381158.1"/>
    <property type="molecule type" value="Genomic_DNA"/>
</dbReference>
<evidence type="ECO:0000259" key="11">
    <source>
        <dbReference type="PROSITE" id="PS51746"/>
    </source>
</evidence>
<keyword evidence="5 9" id="KW-0378">Hydrolase</keyword>
<keyword evidence="13" id="KW-1185">Reference proteome</keyword>
<feature type="domain" description="PPM-type phosphatase" evidence="11">
    <location>
        <begin position="96"/>
        <end position="377"/>
    </location>
</feature>
<evidence type="ECO:0000256" key="3">
    <source>
        <dbReference type="ARBA" id="ARBA00013081"/>
    </source>
</evidence>
<evidence type="ECO:0000256" key="7">
    <source>
        <dbReference type="ARBA" id="ARBA00022912"/>
    </source>
</evidence>
<dbReference type="PROSITE" id="PS51746">
    <property type="entry name" value="PPM_2"/>
    <property type="match status" value="1"/>
</dbReference>
<dbReference type="PROSITE" id="PS01032">
    <property type="entry name" value="PPM_1"/>
    <property type="match status" value="1"/>
</dbReference>
<sequence length="381" mass="42106">MIFDSLRRESPAAEDSLRRRGGVKVHNDESKKWKNCRRRRMELRRFKRISGEKSAGNSPISSDYGGVCLKKNRLEIEKAEPKRRNDVVGESRDLTSHGTVSVIGRRREMEDAAAVELDFLERGGRSYDFFGVYDGHGGRRVAEACGEMMHKLLRRIVVEEESGEVVDWRRVMVAGFKEMDEEVNKSGEAVATTGSTAVVAVVGETEIVVANCGDSRAVLSRGGVAVQVSDDHKPDRPDELERIENCGGKVINWNGQRVLGVLATSRSIGDQYLKPFVITEPEVKVIDRTHRDEFLVLASDGLWDVVSNDLACQVVRRCLDGRLRCSRLLTVQDTISSPTHFKGIVNGSPAVEAAAVLAELAMARGSRDNISVTVVELKLSG</sequence>
<keyword evidence="4" id="KW-0479">Metal-binding</keyword>
<comment type="cofactor">
    <cofactor evidence="1">
        <name>Mn(2+)</name>
        <dbReference type="ChEBI" id="CHEBI:29035"/>
    </cofactor>
</comment>
<evidence type="ECO:0000256" key="1">
    <source>
        <dbReference type="ARBA" id="ARBA00001936"/>
    </source>
</evidence>
<dbReference type="EC" id="3.1.3.16" evidence="3"/>
<dbReference type="InterPro" id="IPR001932">
    <property type="entry name" value="PPM-type_phosphatase-like_dom"/>
</dbReference>
<evidence type="ECO:0000256" key="8">
    <source>
        <dbReference type="ARBA" id="ARBA00023211"/>
    </source>
</evidence>
<evidence type="ECO:0000313" key="13">
    <source>
        <dbReference type="Proteomes" id="UP000826271"/>
    </source>
</evidence>
<dbReference type="InterPro" id="IPR015655">
    <property type="entry name" value="PP2C"/>
</dbReference>
<dbReference type="Proteomes" id="UP000826271">
    <property type="component" value="Unassembled WGS sequence"/>
</dbReference>
<comment type="caution">
    <text evidence="12">The sequence shown here is derived from an EMBL/GenBank/DDBJ whole genome shotgun (WGS) entry which is preliminary data.</text>
</comment>
<keyword evidence="6" id="KW-0460">Magnesium</keyword>
<dbReference type="FunFam" id="3.60.40.10:FF:000291">
    <property type="entry name" value="Protein phosphatase 2C 50"/>
    <property type="match status" value="1"/>
</dbReference>